<dbReference type="PANTHER" id="PTHR30481">
    <property type="entry name" value="DNA ADENINE METHYLASE"/>
    <property type="match status" value="1"/>
</dbReference>
<dbReference type="GO" id="GO:0009007">
    <property type="term" value="F:site-specific DNA-methyltransferase (adenine-specific) activity"/>
    <property type="evidence" value="ECO:0007669"/>
    <property type="project" value="UniProtKB-EC"/>
</dbReference>
<dbReference type="Gene3D" id="3.40.50.150">
    <property type="entry name" value="Vaccinia Virus protein VP39"/>
    <property type="match status" value="2"/>
</dbReference>
<dbReference type="PROSITE" id="PS00092">
    <property type="entry name" value="N6_MTASE"/>
    <property type="match status" value="1"/>
</dbReference>
<dbReference type="Pfam" id="PF02086">
    <property type="entry name" value="MethyltransfD12"/>
    <property type="match status" value="1"/>
</dbReference>
<dbReference type="PANTHER" id="PTHR30481:SF4">
    <property type="entry name" value="SITE-SPECIFIC DNA-METHYLTRANSFERASE (ADENINE-SPECIFIC)"/>
    <property type="match status" value="1"/>
</dbReference>
<evidence type="ECO:0000256" key="3">
    <source>
        <dbReference type="ARBA" id="ARBA00022679"/>
    </source>
</evidence>
<evidence type="ECO:0000313" key="6">
    <source>
        <dbReference type="EMBL" id="MBP2194530.1"/>
    </source>
</evidence>
<dbReference type="InterPro" id="IPR012327">
    <property type="entry name" value="MeTrfase_D12"/>
</dbReference>
<dbReference type="RefSeq" id="WP_245367877.1">
    <property type="nucleotide sequence ID" value="NZ_JAGGMR010000002.1"/>
</dbReference>
<comment type="caution">
    <text evidence="6">The sequence shown here is derived from an EMBL/GenBank/DDBJ whole genome shotgun (WGS) entry which is preliminary data.</text>
</comment>
<dbReference type="EC" id="2.1.1.72" evidence="1"/>
<keyword evidence="7" id="KW-1185">Reference proteome</keyword>
<protein>
    <recommendedName>
        <fullName evidence="1">site-specific DNA-methyltransferase (adenine-specific)</fullName>
        <ecNumber evidence="1">2.1.1.72</ecNumber>
    </recommendedName>
</protein>
<name>A0ABS4QS55_9NOCA</name>
<evidence type="ECO:0000256" key="5">
    <source>
        <dbReference type="ARBA" id="ARBA00047942"/>
    </source>
</evidence>
<sequence length="341" mass="38553">MTRKNAQEITHETETLRSPVPFYGSKARLAGQIVAMLPPHAHYLEPCAGSLSVLLAKPPARMETVNDLDGDLMTFWRVLRDRPADLERVCALTPYARGEHRAAVLGDGLDELERARRVWVKLTQGRSGSLRVTGWRHARNAEGRFRGPARLGTSLDRIAPAAHRLRQVGLECRPAVDLLRDYGTGPRADRTLIYLDPPYLGSTRTRNYRVEATTAAAHIELAEHARACSATVVVSGYPCELYDRELYPDWYRYELHAYTTQGNGDHDRTEVLWSNRPLRQQLPLTDSPEFRDIRASERTGCHETRCAEPSCAKVITQPRTGRPRRYCGATCRQRARRSRAS</sequence>
<dbReference type="SUPFAM" id="SSF53335">
    <property type="entry name" value="S-adenosyl-L-methionine-dependent methyltransferases"/>
    <property type="match status" value="1"/>
</dbReference>
<evidence type="ECO:0000256" key="4">
    <source>
        <dbReference type="ARBA" id="ARBA00022691"/>
    </source>
</evidence>
<dbReference type="EMBL" id="JAGGMR010000002">
    <property type="protein sequence ID" value="MBP2194530.1"/>
    <property type="molecule type" value="Genomic_DNA"/>
</dbReference>
<keyword evidence="4" id="KW-0949">S-adenosyl-L-methionine</keyword>
<evidence type="ECO:0000313" key="7">
    <source>
        <dbReference type="Proteomes" id="UP001519325"/>
    </source>
</evidence>
<keyword evidence="2 6" id="KW-0489">Methyltransferase</keyword>
<dbReference type="GO" id="GO:0032259">
    <property type="term" value="P:methylation"/>
    <property type="evidence" value="ECO:0007669"/>
    <property type="project" value="UniProtKB-KW"/>
</dbReference>
<organism evidence="6 7">
    <name type="scientific">Nocardia goodfellowii</name>
    <dbReference type="NCBI Taxonomy" id="882446"/>
    <lineage>
        <taxon>Bacteria</taxon>
        <taxon>Bacillati</taxon>
        <taxon>Actinomycetota</taxon>
        <taxon>Actinomycetes</taxon>
        <taxon>Mycobacteriales</taxon>
        <taxon>Nocardiaceae</taxon>
        <taxon>Nocardia</taxon>
    </lineage>
</organism>
<reference evidence="6 7" key="1">
    <citation type="submission" date="2021-03" db="EMBL/GenBank/DDBJ databases">
        <title>Sequencing the genomes of 1000 actinobacteria strains.</title>
        <authorList>
            <person name="Klenk H.-P."/>
        </authorList>
    </citation>
    <scope>NUCLEOTIDE SEQUENCE [LARGE SCALE GENOMIC DNA]</scope>
    <source>
        <strain evidence="6 7">DSM 45516</strain>
    </source>
</reference>
<proteinExistence type="predicted"/>
<gene>
    <name evidence="6" type="ORF">BJ987_007508</name>
</gene>
<keyword evidence="3 6" id="KW-0808">Transferase</keyword>
<evidence type="ECO:0000256" key="2">
    <source>
        <dbReference type="ARBA" id="ARBA00022603"/>
    </source>
</evidence>
<evidence type="ECO:0000256" key="1">
    <source>
        <dbReference type="ARBA" id="ARBA00011900"/>
    </source>
</evidence>
<dbReference type="InterPro" id="IPR002052">
    <property type="entry name" value="DNA_methylase_N6_adenine_CS"/>
</dbReference>
<dbReference type="PRINTS" id="PR00505">
    <property type="entry name" value="D12N6MTFRASE"/>
</dbReference>
<dbReference type="InterPro" id="IPR029063">
    <property type="entry name" value="SAM-dependent_MTases_sf"/>
</dbReference>
<comment type="catalytic activity">
    <reaction evidence="5">
        <text>a 2'-deoxyadenosine in DNA + S-adenosyl-L-methionine = an N(6)-methyl-2'-deoxyadenosine in DNA + S-adenosyl-L-homocysteine + H(+)</text>
        <dbReference type="Rhea" id="RHEA:15197"/>
        <dbReference type="Rhea" id="RHEA-COMP:12418"/>
        <dbReference type="Rhea" id="RHEA-COMP:12419"/>
        <dbReference type="ChEBI" id="CHEBI:15378"/>
        <dbReference type="ChEBI" id="CHEBI:57856"/>
        <dbReference type="ChEBI" id="CHEBI:59789"/>
        <dbReference type="ChEBI" id="CHEBI:90615"/>
        <dbReference type="ChEBI" id="CHEBI:90616"/>
        <dbReference type="EC" id="2.1.1.72"/>
    </reaction>
</comment>
<dbReference type="Proteomes" id="UP001519325">
    <property type="component" value="Unassembled WGS sequence"/>
</dbReference>
<accession>A0ABS4QS55</accession>